<evidence type="ECO:0000313" key="2">
    <source>
        <dbReference type="EMBL" id="QUC10971.1"/>
    </source>
</evidence>
<dbReference type="AlphaFoldDB" id="A0AB37HU24"/>
<name>A0AB37HU24_9ACTN</name>
<dbReference type="RefSeq" id="WP_211804531.1">
    <property type="nucleotide sequence ID" value="NZ_CP072385.1"/>
</dbReference>
<feature type="region of interest" description="Disordered" evidence="1">
    <location>
        <begin position="58"/>
        <end position="79"/>
    </location>
</feature>
<reference evidence="2" key="1">
    <citation type="submission" date="2021-03" db="EMBL/GenBank/DDBJ databases">
        <title>Human Oral Microbial Genomes.</title>
        <authorList>
            <person name="Johnston C.D."/>
            <person name="Chen T."/>
            <person name="Dewhirst F.E."/>
        </authorList>
    </citation>
    <scope>NUCLEOTIDE SEQUENCE</scope>
    <source>
        <strain evidence="2">F0714</strain>
    </source>
</reference>
<proteinExistence type="predicted"/>
<dbReference type="EMBL" id="CP072385">
    <property type="protein sequence ID" value="QUC10971.1"/>
    <property type="molecule type" value="Genomic_DNA"/>
</dbReference>
<protein>
    <submittedName>
        <fullName evidence="2">Uncharacterized protein</fullName>
    </submittedName>
</protein>
<evidence type="ECO:0000313" key="3">
    <source>
        <dbReference type="Proteomes" id="UP000677180"/>
    </source>
</evidence>
<gene>
    <name evidence="2" type="ORF">J5A53_14630</name>
</gene>
<evidence type="ECO:0000256" key="1">
    <source>
        <dbReference type="SAM" id="MobiDB-lite"/>
    </source>
</evidence>
<sequence>MSPARPSSADSVPLAKDVVMMLSDAAAMIISSAITCDPSGWERPKTDSVAATIARAAMRGRMRPGRSRRARGASARARKALSIMTPPAIPVAG</sequence>
<organism evidence="2 3">
    <name type="scientific">Arachnia propionica</name>
    <dbReference type="NCBI Taxonomy" id="1750"/>
    <lineage>
        <taxon>Bacteria</taxon>
        <taxon>Bacillati</taxon>
        <taxon>Actinomycetota</taxon>
        <taxon>Actinomycetes</taxon>
        <taxon>Propionibacteriales</taxon>
        <taxon>Propionibacteriaceae</taxon>
        <taxon>Arachnia</taxon>
    </lineage>
</organism>
<dbReference type="Proteomes" id="UP000677180">
    <property type="component" value="Chromosome"/>
</dbReference>
<accession>A0AB37HU24</accession>